<dbReference type="GO" id="GO:0006302">
    <property type="term" value="P:double-strand break repair"/>
    <property type="evidence" value="ECO:0007669"/>
    <property type="project" value="InterPro"/>
</dbReference>
<sequence>MGYTFKSLCIRNFKYITNNKPLKFDFMNSNIVILDGQNGYGKTTLFDAIEVLVTGKIKHFNPSLQNRKTETLGTLANDVNKDIVISAILSSDFSDEIHVERKLLCKNEFQSIITLNSQEISQEELYDKFHLSSNMFDIGTYISQSESLDFLQNKYKNRKDSVSSLLDDTEITDKIQMLKSVQEHILGRVEKEIGDKEKQIGVVSQRVNEIKRQTDHIVMNAELPGENIRLFDEVEYEFDVIKLDQGVTYETVIQQLKQIEGFIENYEEYLRYKDNAIIRELKASPKRLYMALFYRQEIELLNKKESLIKELNKSKELLTNYSNNVWSVDETLFNKIKIKAEIIAQIKTLLLNQKKEQSQLDDADKVLAQMTKARRGLIKEFYNAAESGKFDKNKCPLCGTDFTDIDSAIIETEQFIKNIHTDGIKIIEDIETQITNLFQKEIIPVLKVFLEENKVLIKMDDTLSGCKNLAVEKLQQLLDKVKISEFKSQGIEKFDIEEFSQQYENLLKELQEKEVPNKIIFQEKQVELYKSIHNTYYHNEKPYHTVGELQSKEQYVAKLFNDNLSQQLSTEEARLRKLKRDYEEYKNKTKDMTDAIKVLVGKYEDANKEYQTQLLNAIKIPLMVYSGRIIQNYPLGLGIRAVIKTNQLVFEAASKSGSDVYNILSTGQLNGLSIALLLSIKNVYGDTKGLDILLIDDPLQTIDDISAISLADLLTQQGIGQIVLSTHEEAKAALLRYKFKHAGMSVREQNMQALYMKTVTEE</sequence>
<comment type="subunit">
    <text evidence="2">Heterodimer of SbcC and SbcD.</text>
</comment>
<evidence type="ECO:0000256" key="4">
    <source>
        <dbReference type="SAM" id="Coils"/>
    </source>
</evidence>
<dbReference type="PANTHER" id="PTHR32114">
    <property type="entry name" value="ABC TRANSPORTER ABCH.3"/>
    <property type="match status" value="1"/>
</dbReference>
<dbReference type="Pfam" id="PF13476">
    <property type="entry name" value="AAA_23"/>
    <property type="match status" value="1"/>
</dbReference>
<dbReference type="GeneID" id="75050994"/>
<dbReference type="SUPFAM" id="SSF52540">
    <property type="entry name" value="P-loop containing nucleoside triphosphate hydrolases"/>
    <property type="match status" value="2"/>
</dbReference>
<comment type="similarity">
    <text evidence="1">Belongs to the SMC family. SbcC subfamily.</text>
</comment>
<organism evidence="6 7">
    <name type="scientific">Blautia producta</name>
    <dbReference type="NCBI Taxonomy" id="33035"/>
    <lineage>
        <taxon>Bacteria</taxon>
        <taxon>Bacillati</taxon>
        <taxon>Bacillota</taxon>
        <taxon>Clostridia</taxon>
        <taxon>Lachnospirales</taxon>
        <taxon>Lachnospiraceae</taxon>
        <taxon>Blautia</taxon>
    </lineage>
</organism>
<name>A0A7G5MV28_9FIRM</name>
<evidence type="ECO:0000259" key="5">
    <source>
        <dbReference type="Pfam" id="PF13476"/>
    </source>
</evidence>
<protein>
    <recommendedName>
        <fullName evidence="3">Nuclease SbcCD subunit C</fullName>
    </recommendedName>
</protein>
<dbReference type="PANTHER" id="PTHR32114:SF2">
    <property type="entry name" value="ABC TRANSPORTER ABCH.3"/>
    <property type="match status" value="1"/>
</dbReference>
<dbReference type="AlphaFoldDB" id="A0A7G5MV28"/>
<reference evidence="6 7" key="1">
    <citation type="submission" date="2019-04" db="EMBL/GenBank/DDBJ databases">
        <authorList>
            <person name="Schori C."/>
            <person name="Ahrens C."/>
        </authorList>
    </citation>
    <scope>NUCLEOTIDE SEQUENCE [LARGE SCALE GENOMIC DNA]</scope>
    <source>
        <strain evidence="6 7">DSM 2950</strain>
    </source>
</reference>
<evidence type="ECO:0000256" key="2">
    <source>
        <dbReference type="ARBA" id="ARBA00011322"/>
    </source>
</evidence>
<evidence type="ECO:0000256" key="3">
    <source>
        <dbReference type="ARBA" id="ARBA00013368"/>
    </source>
</evidence>
<evidence type="ECO:0000256" key="1">
    <source>
        <dbReference type="ARBA" id="ARBA00006930"/>
    </source>
</evidence>
<dbReference type="Proteomes" id="UP000515789">
    <property type="component" value="Chromosome"/>
</dbReference>
<proteinExistence type="inferred from homology"/>
<evidence type="ECO:0000313" key="7">
    <source>
        <dbReference type="Proteomes" id="UP000515789"/>
    </source>
</evidence>
<keyword evidence="4" id="KW-0175">Coiled coil</keyword>
<feature type="domain" description="Rad50/SbcC-type AAA" evidence="5">
    <location>
        <begin position="8"/>
        <end position="201"/>
    </location>
</feature>
<dbReference type="RefSeq" id="WP_018595812.1">
    <property type="nucleotide sequence ID" value="NZ_CABLBP010000023.1"/>
</dbReference>
<accession>A0A7G5MV28</accession>
<evidence type="ECO:0000313" key="6">
    <source>
        <dbReference type="EMBL" id="QMW78471.1"/>
    </source>
</evidence>
<dbReference type="EMBL" id="CP039126">
    <property type="protein sequence ID" value="QMW78471.1"/>
    <property type="molecule type" value="Genomic_DNA"/>
</dbReference>
<gene>
    <name evidence="6" type="ORF">E5259_13205</name>
</gene>
<feature type="coiled-coil region" evidence="4">
    <location>
        <begin position="561"/>
        <end position="595"/>
    </location>
</feature>
<dbReference type="Gene3D" id="3.40.50.300">
    <property type="entry name" value="P-loop containing nucleotide triphosphate hydrolases"/>
    <property type="match status" value="2"/>
</dbReference>
<dbReference type="GO" id="GO:0016887">
    <property type="term" value="F:ATP hydrolysis activity"/>
    <property type="evidence" value="ECO:0007669"/>
    <property type="project" value="InterPro"/>
</dbReference>
<dbReference type="InterPro" id="IPR038729">
    <property type="entry name" value="Rad50/SbcC_AAA"/>
</dbReference>
<dbReference type="InterPro" id="IPR027417">
    <property type="entry name" value="P-loop_NTPase"/>
</dbReference>